<evidence type="ECO:0000313" key="2">
    <source>
        <dbReference type="EMBL" id="HIR88211.1"/>
    </source>
</evidence>
<dbReference type="InterPro" id="IPR052673">
    <property type="entry name" value="Ni-siroh_cyclase_CfbD"/>
</dbReference>
<dbReference type="PANTHER" id="PTHR42846:SF1">
    <property type="entry name" value="NI-SIROHYDROCHLORIN A,C-DIAMIDE REDUCTIVE CYCLASE COMPLEX, COMPONENT CFBD"/>
    <property type="match status" value="1"/>
</dbReference>
<dbReference type="PANTHER" id="PTHR42846">
    <property type="entry name" value="NI-SIROHYDROCHLORIN A,C-DIAMIDE REDUCTIVE CYCLASE COMPLEX, COMPONENT CFBD"/>
    <property type="match status" value="1"/>
</dbReference>
<dbReference type="CDD" id="cd00316">
    <property type="entry name" value="Oxidoreductase_nitrogenase"/>
    <property type="match status" value="1"/>
</dbReference>
<name>A0A9D1EDT1_9FIRM</name>
<dbReference type="Proteomes" id="UP000824201">
    <property type="component" value="Unassembled WGS sequence"/>
</dbReference>
<proteinExistence type="predicted"/>
<accession>A0A9D1EDT1</accession>
<dbReference type="Gene3D" id="3.40.50.1980">
    <property type="entry name" value="Nitrogenase molybdenum iron protein domain"/>
    <property type="match status" value="2"/>
</dbReference>
<dbReference type="AlphaFoldDB" id="A0A9D1EDT1"/>
<gene>
    <name evidence="2" type="ORF">IAC96_04595</name>
</gene>
<reference evidence="2" key="2">
    <citation type="journal article" date="2021" name="PeerJ">
        <title>Extensive microbial diversity within the chicken gut microbiome revealed by metagenomics and culture.</title>
        <authorList>
            <person name="Gilroy R."/>
            <person name="Ravi A."/>
            <person name="Getino M."/>
            <person name="Pursley I."/>
            <person name="Horton D.L."/>
            <person name="Alikhan N.F."/>
            <person name="Baker D."/>
            <person name="Gharbi K."/>
            <person name="Hall N."/>
            <person name="Watson M."/>
            <person name="Adriaenssens E.M."/>
            <person name="Foster-Nyarko E."/>
            <person name="Jarju S."/>
            <person name="Secka A."/>
            <person name="Antonio M."/>
            <person name="Oren A."/>
            <person name="Chaudhuri R.R."/>
            <person name="La Ragione R."/>
            <person name="Hildebrand F."/>
            <person name="Pallen M.J."/>
        </authorList>
    </citation>
    <scope>NUCLEOTIDE SEQUENCE</scope>
    <source>
        <strain evidence="2">ChiW13-3771</strain>
    </source>
</reference>
<dbReference type="Pfam" id="PF00148">
    <property type="entry name" value="Oxidored_nitro"/>
    <property type="match status" value="1"/>
</dbReference>
<dbReference type="EMBL" id="DVHN01000052">
    <property type="protein sequence ID" value="HIR88211.1"/>
    <property type="molecule type" value="Genomic_DNA"/>
</dbReference>
<dbReference type="InterPro" id="IPR000510">
    <property type="entry name" value="Nase/OxRdtase_comp1"/>
</dbReference>
<evidence type="ECO:0000313" key="3">
    <source>
        <dbReference type="Proteomes" id="UP000824201"/>
    </source>
</evidence>
<sequence length="410" mass="46551">MSLTRYLPTPSDRMGILWNLLSIEESVVLEYGPAGTTHFSMSLFGDLDIQQQNRLFTTHMDESDVVMGDTKRLERAIIEIDKNFHPKVIFVVASSVAAVIGVDIKGICTYMQNEVQAKLVAFDQGGFRGDYTIGCMETYTLLAKELPVNPSSKKENTFNLLGASLWSYRVRSDIEELKRLLKRAFDMDLQAAFCSDTSVQALEQAGSAQINLVMQGTAVQAAKVLEKRFQTPWIYHAPYGYRATLEWLEKIGTIIGKNVDTVLADELREKNNNAMQYRMYARMLHRDKMKASLIGEYDVIQGIGTFLEEIGFQIDHKLCIHTLRSIENTEERIFSPSTEKEKIDLIKTLQKQLILADDIMLELCNSNNTKVRISPPVIRGAVFARHLPLMGERGADYILEFVEQYLQNLK</sequence>
<comment type="caution">
    <text evidence="2">The sequence shown here is derived from an EMBL/GenBank/DDBJ whole genome shotgun (WGS) entry which is preliminary data.</text>
</comment>
<organism evidence="2 3">
    <name type="scientific">Candidatus Fimimorpha faecalis</name>
    <dbReference type="NCBI Taxonomy" id="2840824"/>
    <lineage>
        <taxon>Bacteria</taxon>
        <taxon>Bacillati</taxon>
        <taxon>Bacillota</taxon>
        <taxon>Clostridia</taxon>
        <taxon>Eubacteriales</taxon>
        <taxon>Candidatus Fimimorpha</taxon>
    </lineage>
</organism>
<protein>
    <submittedName>
        <fullName evidence="2">Nitrogenase component 1</fullName>
    </submittedName>
</protein>
<feature type="domain" description="Nitrogenase/oxidoreductase component 1" evidence="1">
    <location>
        <begin position="13"/>
        <end position="400"/>
    </location>
</feature>
<dbReference type="GO" id="GO:0016491">
    <property type="term" value="F:oxidoreductase activity"/>
    <property type="evidence" value="ECO:0007669"/>
    <property type="project" value="InterPro"/>
</dbReference>
<dbReference type="SUPFAM" id="SSF53807">
    <property type="entry name" value="Helical backbone' metal receptor"/>
    <property type="match status" value="1"/>
</dbReference>
<evidence type="ECO:0000259" key="1">
    <source>
        <dbReference type="Pfam" id="PF00148"/>
    </source>
</evidence>
<reference evidence="2" key="1">
    <citation type="submission" date="2020-10" db="EMBL/GenBank/DDBJ databases">
        <authorList>
            <person name="Gilroy R."/>
        </authorList>
    </citation>
    <scope>NUCLEOTIDE SEQUENCE</scope>
    <source>
        <strain evidence="2">ChiW13-3771</strain>
    </source>
</reference>